<evidence type="ECO:0000313" key="2">
    <source>
        <dbReference type="Proteomes" id="UP000239560"/>
    </source>
</evidence>
<sequence>MRPPVRPPRRRLRPSPRYAELLGDNAFYQSLAAPISAAEGAGKRLAGAEGRRSKAVERRWRALSCWRGTTTPSCCCTSSCRSVKGEMLEGRCGAGRAREALGGSSRALAMLQGRSLALSSCTWEATVEVTWRTRSRSPLCHLPPPRRLEHACPCCRDLQAALHMLLRPALCGRTARGLTPNLSTSSSPPRAIALRFRLAALRHATMLRTWRASSPACTVQ</sequence>
<organism evidence="1 2">
    <name type="scientific">Rhodotorula toruloides</name>
    <name type="common">Yeast</name>
    <name type="synonym">Rhodosporidium toruloides</name>
    <dbReference type="NCBI Taxonomy" id="5286"/>
    <lineage>
        <taxon>Eukaryota</taxon>
        <taxon>Fungi</taxon>
        <taxon>Dikarya</taxon>
        <taxon>Basidiomycota</taxon>
        <taxon>Pucciniomycotina</taxon>
        <taxon>Microbotryomycetes</taxon>
        <taxon>Sporidiobolales</taxon>
        <taxon>Sporidiobolaceae</taxon>
        <taxon>Rhodotorula</taxon>
    </lineage>
</organism>
<comment type="caution">
    <text evidence="1">The sequence shown here is derived from an EMBL/GenBank/DDBJ whole genome shotgun (WGS) entry which is preliminary data.</text>
</comment>
<protein>
    <submittedName>
        <fullName evidence="1">Uncharacterized protein</fullName>
    </submittedName>
</protein>
<dbReference type="AlphaFoldDB" id="A0A2T0A8L3"/>
<dbReference type="Proteomes" id="UP000239560">
    <property type="component" value="Unassembled WGS sequence"/>
</dbReference>
<accession>A0A2T0A8L3</accession>
<gene>
    <name evidence="1" type="ORF">AAT19DRAFT_14696</name>
</gene>
<proteinExistence type="predicted"/>
<evidence type="ECO:0000313" key="1">
    <source>
        <dbReference type="EMBL" id="PRQ74343.1"/>
    </source>
</evidence>
<dbReference type="EMBL" id="LCTV02000006">
    <property type="protein sequence ID" value="PRQ74343.1"/>
    <property type="molecule type" value="Genomic_DNA"/>
</dbReference>
<reference evidence="1 2" key="1">
    <citation type="journal article" date="2018" name="Elife">
        <title>Functional genomics of lipid metabolism in the oleaginous yeast Rhodosporidium toruloides.</title>
        <authorList>
            <person name="Coradetti S.T."/>
            <person name="Pinel D."/>
            <person name="Geiselman G."/>
            <person name="Ito M."/>
            <person name="Mondo S."/>
            <person name="Reilly M.C."/>
            <person name="Cheng Y.F."/>
            <person name="Bauer S."/>
            <person name="Grigoriev I."/>
            <person name="Gladden J.M."/>
            <person name="Simmons B.A."/>
            <person name="Brem R."/>
            <person name="Arkin A.P."/>
            <person name="Skerker J.M."/>
        </authorList>
    </citation>
    <scope>NUCLEOTIDE SEQUENCE [LARGE SCALE GENOMIC DNA]</scope>
    <source>
        <strain evidence="1 2">NBRC 0880</strain>
    </source>
</reference>
<name>A0A2T0A8L3_RHOTO</name>